<dbReference type="Proteomes" id="UP000006859">
    <property type="component" value="Chromosome"/>
</dbReference>
<dbReference type="NCBIfam" id="NF007755">
    <property type="entry name" value="PRK10436.1"/>
    <property type="match status" value="1"/>
</dbReference>
<sequence>MTHNTLQHELQLLCRRYHALLLDMDEQVVSIAVAGLVAEELVAALRFASHRRVLVEQWPAARLEQQLTSPQAEETIVPYQTTAPTLDEPDDAPVVQFINQTLKLAIQRRASDIHFEPLPAGYRVRLRIDGVLHEIPSAPDSLAGRLIARLKIMGKLNIAERRLPQDGQFSLRLDQHAYSLRIATLPVQGGEKVVLRVLQTQQQALELDALGLPAHALQQFKRTLSLPQGLILVTGPTGSGKTFTLYSAIRWLNDVSRNICSVEDPVEIPLAGINQTAIHAQSQLDFARVLRALLRQDPDVIMIGEIRDAETAEIAVKAAQTGHLVLSTLHTNSAADTLVRLGHLGIPGYLLAAALKLVIAQRLVRRLCPHCRQLSEETTALPDKLWQGPLRQWRATGCEHCFSGYYGRSALYELLPVTPALQQTLSGSALSGSVLSGSASWSDSNQPLSLQRETGLLSAGLSLVHEGITSLEEVYRVVGESIE</sequence>
<dbReference type="InterPro" id="IPR027417">
    <property type="entry name" value="P-loop_NTPase"/>
</dbReference>
<dbReference type="STRING" id="198628.Dda3937_02242"/>
<dbReference type="GO" id="GO:0005524">
    <property type="term" value="F:ATP binding"/>
    <property type="evidence" value="ECO:0007669"/>
    <property type="project" value="UniProtKB-KW"/>
</dbReference>
<name>E0SG60_DICD3</name>
<evidence type="ECO:0000256" key="2">
    <source>
        <dbReference type="ARBA" id="ARBA00022741"/>
    </source>
</evidence>
<dbReference type="InterPro" id="IPR001482">
    <property type="entry name" value="T2SS/T4SS_dom"/>
</dbReference>
<protein>
    <submittedName>
        <fullName evidence="5">Conserved protein with nucleoside triphosphate hydrolase domain</fullName>
    </submittedName>
</protein>
<dbReference type="CDD" id="cd01129">
    <property type="entry name" value="PulE-GspE-like"/>
    <property type="match status" value="1"/>
</dbReference>
<dbReference type="Gene3D" id="3.40.50.300">
    <property type="entry name" value="P-loop containing nucleotide triphosphate hydrolases"/>
    <property type="match status" value="1"/>
</dbReference>
<dbReference type="PANTHER" id="PTHR30258">
    <property type="entry name" value="TYPE II SECRETION SYSTEM PROTEIN GSPE-RELATED"/>
    <property type="match status" value="1"/>
</dbReference>
<dbReference type="KEGG" id="ddd:Dda3937_02242"/>
<dbReference type="PANTHER" id="PTHR30258:SF1">
    <property type="entry name" value="PROTEIN TRANSPORT PROTEIN HOFB HOMOLOG"/>
    <property type="match status" value="1"/>
</dbReference>
<dbReference type="AlphaFoldDB" id="E0SG60"/>
<dbReference type="SUPFAM" id="SSF52540">
    <property type="entry name" value="P-loop containing nucleoside triphosphate hydrolases"/>
    <property type="match status" value="1"/>
</dbReference>
<dbReference type="SMART" id="SM00382">
    <property type="entry name" value="AAA"/>
    <property type="match status" value="1"/>
</dbReference>
<dbReference type="EMBL" id="CP002038">
    <property type="protein sequence ID" value="ADN00028.1"/>
    <property type="molecule type" value="Genomic_DNA"/>
</dbReference>
<keyword evidence="2" id="KW-0547">Nucleotide-binding</keyword>
<comment type="similarity">
    <text evidence="1">Belongs to the GSP E family.</text>
</comment>
<keyword evidence="6" id="KW-1185">Reference proteome</keyword>
<dbReference type="eggNOG" id="COG2804">
    <property type="taxonomic scope" value="Bacteria"/>
</dbReference>
<evidence type="ECO:0000256" key="3">
    <source>
        <dbReference type="ARBA" id="ARBA00022840"/>
    </source>
</evidence>
<evidence type="ECO:0000259" key="4">
    <source>
        <dbReference type="PROSITE" id="PS00662"/>
    </source>
</evidence>
<reference evidence="5 6" key="1">
    <citation type="journal article" date="2011" name="J. Bacteriol.">
        <title>Genome sequence of the plant-pathogenic bacterium Dickeya dadantii 3937.</title>
        <authorList>
            <person name="Glasner J.D."/>
            <person name="Yang C.H."/>
            <person name="Reverchon S."/>
            <person name="Hugouvieux-Cotte-Pattat N."/>
            <person name="Condemine G."/>
            <person name="Bohin J.P."/>
            <person name="Van Gijsegem F."/>
            <person name="Yang S."/>
            <person name="Franza T."/>
            <person name="Expert D."/>
            <person name="Plunkett G. III"/>
            <person name="San Francisco M.J."/>
            <person name="Charkowski A.O."/>
            <person name="Py B."/>
            <person name="Bell K."/>
            <person name="Rauscher L."/>
            <person name="Rodriguez-Palenzuela P."/>
            <person name="Toussaint A."/>
            <person name="Holeva M.C."/>
            <person name="He S.Y."/>
            <person name="Douet V."/>
            <person name="Boccara M."/>
            <person name="Blanco C."/>
            <person name="Toth I."/>
            <person name="Anderson B.D."/>
            <person name="Biehl B.S."/>
            <person name="Mau B."/>
            <person name="Flynn S.M."/>
            <person name="Barras F."/>
            <person name="Lindeberg M."/>
            <person name="Birch P.R."/>
            <person name="Tsuyumu S."/>
            <person name="Shi X."/>
            <person name="Hibbing M."/>
            <person name="Yap M.N."/>
            <person name="Carpentier M."/>
            <person name="Dassa E."/>
            <person name="Umehara M."/>
            <person name="Kim J.F."/>
            <person name="Rusch M."/>
            <person name="Soni P."/>
            <person name="Mayhew G.F."/>
            <person name="Fouts D.E."/>
            <person name="Gill S.R."/>
            <person name="Blattner F.R."/>
            <person name="Keen N.T."/>
            <person name="Perna N.T."/>
        </authorList>
    </citation>
    <scope>NUCLEOTIDE SEQUENCE [LARGE SCALE GENOMIC DNA]</scope>
    <source>
        <strain evidence="5 6">3937</strain>
    </source>
</reference>
<dbReference type="Gene3D" id="3.30.450.90">
    <property type="match status" value="1"/>
</dbReference>
<keyword evidence="3" id="KW-0067">ATP-binding</keyword>
<proteinExistence type="inferred from homology"/>
<evidence type="ECO:0000313" key="6">
    <source>
        <dbReference type="Proteomes" id="UP000006859"/>
    </source>
</evidence>
<evidence type="ECO:0000256" key="1">
    <source>
        <dbReference type="ARBA" id="ARBA00006611"/>
    </source>
</evidence>
<feature type="domain" description="Bacterial type II secretion system protein E" evidence="4">
    <location>
        <begin position="294"/>
        <end position="308"/>
    </location>
</feature>
<gene>
    <name evidence="5" type="primary">hofB</name>
    <name evidence="5" type="ordered locus">Dda3937_02242</name>
</gene>
<dbReference type="InterPro" id="IPR003593">
    <property type="entry name" value="AAA+_ATPase"/>
</dbReference>
<evidence type="ECO:0000313" key="5">
    <source>
        <dbReference type="EMBL" id="ADN00028.1"/>
    </source>
</evidence>
<keyword evidence="5" id="KW-0378">Hydrolase</keyword>
<dbReference type="GO" id="GO:0016887">
    <property type="term" value="F:ATP hydrolysis activity"/>
    <property type="evidence" value="ECO:0007669"/>
    <property type="project" value="TreeGrafter"/>
</dbReference>
<dbReference type="HOGENOM" id="CLU_013446_2_2_6"/>
<dbReference type="PROSITE" id="PS00662">
    <property type="entry name" value="T2SP_E"/>
    <property type="match status" value="1"/>
</dbReference>
<dbReference type="RefSeq" id="WP_013319450.1">
    <property type="nucleotide sequence ID" value="NC_014500.1"/>
</dbReference>
<organism evidence="5 6">
    <name type="scientific">Dickeya dadantii (strain 3937)</name>
    <name type="common">Erwinia chrysanthemi (strain 3937)</name>
    <dbReference type="NCBI Taxonomy" id="198628"/>
    <lineage>
        <taxon>Bacteria</taxon>
        <taxon>Pseudomonadati</taxon>
        <taxon>Pseudomonadota</taxon>
        <taxon>Gammaproteobacteria</taxon>
        <taxon>Enterobacterales</taxon>
        <taxon>Pectobacteriaceae</taxon>
        <taxon>Dickeya</taxon>
    </lineage>
</organism>
<dbReference type="OrthoDB" id="9804785at2"/>
<accession>E0SG60</accession>
<dbReference type="PATRIC" id="fig|198628.6.peg.3772"/>
<dbReference type="GO" id="GO:0005886">
    <property type="term" value="C:plasma membrane"/>
    <property type="evidence" value="ECO:0007669"/>
    <property type="project" value="TreeGrafter"/>
</dbReference>
<dbReference type="Pfam" id="PF00437">
    <property type="entry name" value="T2SSE"/>
    <property type="match status" value="1"/>
</dbReference>